<gene>
    <name evidence="1" type="ORF">SAMN06295916_0006</name>
</gene>
<dbReference type="Proteomes" id="UP000197215">
    <property type="component" value="Unassembled WGS sequence"/>
</dbReference>
<organism evidence="1 2">
    <name type="scientific">Polynucleobacter victoriensis</name>
    <dbReference type="NCBI Taxonomy" id="2049319"/>
    <lineage>
        <taxon>Bacteria</taxon>
        <taxon>Pseudomonadati</taxon>
        <taxon>Pseudomonadota</taxon>
        <taxon>Betaproteobacteria</taxon>
        <taxon>Burkholderiales</taxon>
        <taxon>Burkholderiaceae</taxon>
        <taxon>Polynucleobacter</taxon>
    </lineage>
</organism>
<protein>
    <submittedName>
        <fullName evidence="1">Uncharacterized protein</fullName>
    </submittedName>
</protein>
<evidence type="ECO:0000313" key="1">
    <source>
        <dbReference type="EMBL" id="SNC59174.1"/>
    </source>
</evidence>
<dbReference type="EMBL" id="FYEX01000001">
    <property type="protein sequence ID" value="SNC59174.1"/>
    <property type="molecule type" value="Genomic_DNA"/>
</dbReference>
<accession>A0A212T077</accession>
<proteinExistence type="predicted"/>
<dbReference type="AlphaFoldDB" id="A0A212T077"/>
<keyword evidence="2" id="KW-1185">Reference proteome</keyword>
<name>A0A212T077_9BURK</name>
<reference evidence="2" key="1">
    <citation type="submission" date="2017-06" db="EMBL/GenBank/DDBJ databases">
        <authorList>
            <person name="Varghese N."/>
            <person name="Submissions S."/>
        </authorList>
    </citation>
    <scope>NUCLEOTIDE SEQUENCE [LARGE SCALE GENOMIC DNA]</scope>
    <source>
        <strain evidence="2">MWH-VicM1</strain>
    </source>
</reference>
<sequence>MLKCVILCVKQYFTDAYYRTFENLTKHVFLDLSIQNNSLGDINDSKTNGELAALSADNGFGAGSV</sequence>
<evidence type="ECO:0000313" key="2">
    <source>
        <dbReference type="Proteomes" id="UP000197215"/>
    </source>
</evidence>